<sequence>MEAVVLTYRIQFQNGLIIVGKHIFIPLNIIISPVLVAKTKKDGH</sequence>
<evidence type="ECO:0000256" key="1">
    <source>
        <dbReference type="SAM" id="Phobius"/>
    </source>
</evidence>
<keyword evidence="1" id="KW-1133">Transmembrane helix</keyword>
<keyword evidence="1" id="KW-0472">Membrane</keyword>
<proteinExistence type="predicted"/>
<reference evidence="2" key="2">
    <citation type="journal article" date="2015" name="Fish Shellfish Immunol.">
        <title>Early steps in the European eel (Anguilla anguilla)-Vibrio vulnificus interaction in the gills: Role of the RtxA13 toxin.</title>
        <authorList>
            <person name="Callol A."/>
            <person name="Pajuelo D."/>
            <person name="Ebbesson L."/>
            <person name="Teles M."/>
            <person name="MacKenzie S."/>
            <person name="Amaro C."/>
        </authorList>
    </citation>
    <scope>NUCLEOTIDE SEQUENCE</scope>
</reference>
<evidence type="ECO:0000313" key="2">
    <source>
        <dbReference type="EMBL" id="JAH37172.1"/>
    </source>
</evidence>
<feature type="transmembrane region" description="Helical" evidence="1">
    <location>
        <begin position="15"/>
        <end position="37"/>
    </location>
</feature>
<organism evidence="2">
    <name type="scientific">Anguilla anguilla</name>
    <name type="common">European freshwater eel</name>
    <name type="synonym">Muraena anguilla</name>
    <dbReference type="NCBI Taxonomy" id="7936"/>
    <lineage>
        <taxon>Eukaryota</taxon>
        <taxon>Metazoa</taxon>
        <taxon>Chordata</taxon>
        <taxon>Craniata</taxon>
        <taxon>Vertebrata</taxon>
        <taxon>Euteleostomi</taxon>
        <taxon>Actinopterygii</taxon>
        <taxon>Neopterygii</taxon>
        <taxon>Teleostei</taxon>
        <taxon>Anguilliformes</taxon>
        <taxon>Anguillidae</taxon>
        <taxon>Anguilla</taxon>
    </lineage>
</organism>
<reference evidence="2" key="1">
    <citation type="submission" date="2014-11" db="EMBL/GenBank/DDBJ databases">
        <authorList>
            <person name="Amaro Gonzalez C."/>
        </authorList>
    </citation>
    <scope>NUCLEOTIDE SEQUENCE</scope>
</reference>
<dbReference type="AlphaFoldDB" id="A0A0E9S7H9"/>
<protein>
    <submittedName>
        <fullName evidence="2">Uncharacterized protein</fullName>
    </submittedName>
</protein>
<keyword evidence="1" id="KW-0812">Transmembrane</keyword>
<accession>A0A0E9S7H9</accession>
<name>A0A0E9S7H9_ANGAN</name>
<dbReference type="EMBL" id="GBXM01071405">
    <property type="protein sequence ID" value="JAH37172.1"/>
    <property type="molecule type" value="Transcribed_RNA"/>
</dbReference>